<dbReference type="Proteomes" id="UP000887159">
    <property type="component" value="Unassembled WGS sequence"/>
</dbReference>
<proteinExistence type="predicted"/>
<evidence type="ECO:0000313" key="2">
    <source>
        <dbReference type="EMBL" id="GFY16827.1"/>
    </source>
</evidence>
<dbReference type="EMBL" id="BMAU01021341">
    <property type="protein sequence ID" value="GFY16827.1"/>
    <property type="molecule type" value="Genomic_DNA"/>
</dbReference>
<feature type="region of interest" description="Disordered" evidence="1">
    <location>
        <begin position="419"/>
        <end position="484"/>
    </location>
</feature>
<keyword evidence="3" id="KW-1185">Reference proteome</keyword>
<dbReference type="AlphaFoldDB" id="A0A8X6SWP9"/>
<organism evidence="2 3">
    <name type="scientific">Trichonephila clavipes</name>
    <name type="common">Golden silk orbweaver</name>
    <name type="synonym">Nephila clavipes</name>
    <dbReference type="NCBI Taxonomy" id="2585209"/>
    <lineage>
        <taxon>Eukaryota</taxon>
        <taxon>Metazoa</taxon>
        <taxon>Ecdysozoa</taxon>
        <taxon>Arthropoda</taxon>
        <taxon>Chelicerata</taxon>
        <taxon>Arachnida</taxon>
        <taxon>Araneae</taxon>
        <taxon>Araneomorphae</taxon>
        <taxon>Entelegynae</taxon>
        <taxon>Araneoidea</taxon>
        <taxon>Nephilidae</taxon>
        <taxon>Trichonephila</taxon>
    </lineage>
</organism>
<accession>A0A8X6SWP9</accession>
<protein>
    <recommendedName>
        <fullName evidence="4">Peptidase aspartic putative domain-containing protein</fullName>
    </recommendedName>
</protein>
<reference evidence="2" key="1">
    <citation type="submission" date="2020-08" db="EMBL/GenBank/DDBJ databases">
        <title>Multicomponent nature underlies the extraordinary mechanical properties of spider dragline silk.</title>
        <authorList>
            <person name="Kono N."/>
            <person name="Nakamura H."/>
            <person name="Mori M."/>
            <person name="Yoshida Y."/>
            <person name="Ohtoshi R."/>
            <person name="Malay A.D."/>
            <person name="Moran D.A.P."/>
            <person name="Tomita M."/>
            <person name="Numata K."/>
            <person name="Arakawa K."/>
        </authorList>
    </citation>
    <scope>NUCLEOTIDE SEQUENCE</scope>
</reference>
<evidence type="ECO:0000256" key="1">
    <source>
        <dbReference type="SAM" id="MobiDB-lite"/>
    </source>
</evidence>
<name>A0A8X6SWP9_TRICX</name>
<comment type="caution">
    <text evidence="2">The sequence shown here is derived from an EMBL/GenBank/DDBJ whole genome shotgun (WGS) entry which is preliminary data.</text>
</comment>
<evidence type="ECO:0008006" key="4">
    <source>
        <dbReference type="Google" id="ProtNLM"/>
    </source>
</evidence>
<dbReference type="PANTHER" id="PTHR47331">
    <property type="entry name" value="PHD-TYPE DOMAIN-CONTAINING PROTEIN"/>
    <property type="match status" value="1"/>
</dbReference>
<gene>
    <name evidence="2" type="primary">NCL1_33705</name>
    <name evidence="2" type="ORF">TNCV_4338281</name>
</gene>
<dbReference type="PANTHER" id="PTHR47331:SF1">
    <property type="entry name" value="GAG-LIKE PROTEIN"/>
    <property type="match status" value="1"/>
</dbReference>
<sequence>MRINEGIMTSICNDDLSFKKELNLLVVKKITDWTPSQIINVSLNKPSEIKLADYEFNIPGKIDVLLGAEIFYELLRPGQIYCGDSRLLLQNTVFGYVVSGSVGNEVRDNKIHCGLIRGSDLNTTLKSFRELKLIGVKNENCNSEEDVSLGVFKQRVHFKNDRYEVELAWKRDSVELSDNFNLEKGQLGSPMRKMQNDKVLYSEYCNVYRDYLDEGIIEKVTNHFISTNDPVLYFPHQVIKNESLTTKQQIGCEASACERKVLKEEMGSEKSDEDMELPQATERVIPLESERAQMFSVGPDATVKPVTVPEEKCLSRALLISADDMCEEKEERSVDVIKETAKEDINPVVLNSEPLNLNNEEIEQKVCFNPNWRVSSNVIFVHHHWRKYSQVQREVGKPTRKLPFIRSVVMRKRPTMRKKVRLKSRRSDIDSQKYRKSVSTGEQPFTEICVQEKSAKEKPPLIRHPSLDGCDVKSDPKMENDRGP</sequence>
<evidence type="ECO:0000313" key="3">
    <source>
        <dbReference type="Proteomes" id="UP000887159"/>
    </source>
</evidence>
<feature type="compositionally biased region" description="Basic and acidic residues" evidence="1">
    <location>
        <begin position="470"/>
        <end position="484"/>
    </location>
</feature>